<evidence type="ECO:0000313" key="3">
    <source>
        <dbReference type="Proteomes" id="UP000317835"/>
    </source>
</evidence>
<dbReference type="Proteomes" id="UP000317835">
    <property type="component" value="Chromosome"/>
</dbReference>
<dbReference type="OrthoDB" id="266085at2"/>
<keyword evidence="3" id="KW-1185">Reference proteome</keyword>
<evidence type="ECO:0000313" key="2">
    <source>
        <dbReference type="EMBL" id="QDV33656.1"/>
    </source>
</evidence>
<evidence type="ECO:0000256" key="1">
    <source>
        <dbReference type="SAM" id="MobiDB-lite"/>
    </source>
</evidence>
<organism evidence="2 3">
    <name type="scientific">Tautonia plasticadhaerens</name>
    <dbReference type="NCBI Taxonomy" id="2527974"/>
    <lineage>
        <taxon>Bacteria</taxon>
        <taxon>Pseudomonadati</taxon>
        <taxon>Planctomycetota</taxon>
        <taxon>Planctomycetia</taxon>
        <taxon>Isosphaerales</taxon>
        <taxon>Isosphaeraceae</taxon>
        <taxon>Tautonia</taxon>
    </lineage>
</organism>
<dbReference type="AlphaFoldDB" id="A0A518GYH9"/>
<reference evidence="2 3" key="1">
    <citation type="submission" date="2019-02" db="EMBL/GenBank/DDBJ databases">
        <title>Deep-cultivation of Planctomycetes and their phenomic and genomic characterization uncovers novel biology.</title>
        <authorList>
            <person name="Wiegand S."/>
            <person name="Jogler M."/>
            <person name="Boedeker C."/>
            <person name="Pinto D."/>
            <person name="Vollmers J."/>
            <person name="Rivas-Marin E."/>
            <person name="Kohn T."/>
            <person name="Peeters S.H."/>
            <person name="Heuer A."/>
            <person name="Rast P."/>
            <person name="Oberbeckmann S."/>
            <person name="Bunk B."/>
            <person name="Jeske O."/>
            <person name="Meyerdierks A."/>
            <person name="Storesund J.E."/>
            <person name="Kallscheuer N."/>
            <person name="Luecker S."/>
            <person name="Lage O.M."/>
            <person name="Pohl T."/>
            <person name="Merkel B.J."/>
            <person name="Hornburger P."/>
            <person name="Mueller R.-W."/>
            <person name="Bruemmer F."/>
            <person name="Labrenz M."/>
            <person name="Spormann A.M."/>
            <person name="Op den Camp H."/>
            <person name="Overmann J."/>
            <person name="Amann R."/>
            <person name="Jetten M.S.M."/>
            <person name="Mascher T."/>
            <person name="Medema M.H."/>
            <person name="Devos D.P."/>
            <person name="Kaster A.-K."/>
            <person name="Ovreas L."/>
            <person name="Rohde M."/>
            <person name="Galperin M.Y."/>
            <person name="Jogler C."/>
        </authorList>
    </citation>
    <scope>NUCLEOTIDE SEQUENCE [LARGE SCALE GENOMIC DNA]</scope>
    <source>
        <strain evidence="2 3">ElP</strain>
    </source>
</reference>
<proteinExistence type="predicted"/>
<feature type="region of interest" description="Disordered" evidence="1">
    <location>
        <begin position="225"/>
        <end position="244"/>
    </location>
</feature>
<accession>A0A518GYH9</accession>
<name>A0A518GYH9_9BACT</name>
<protein>
    <submittedName>
        <fullName evidence="2">Uncharacterized protein</fullName>
    </submittedName>
</protein>
<dbReference type="KEGG" id="tpla:ElP_15320"/>
<dbReference type="RefSeq" id="WP_145268003.1">
    <property type="nucleotide sequence ID" value="NZ_CP036426.1"/>
</dbReference>
<gene>
    <name evidence="2" type="ORF">ElP_15320</name>
</gene>
<dbReference type="EMBL" id="CP036426">
    <property type="protein sequence ID" value="QDV33656.1"/>
    <property type="molecule type" value="Genomic_DNA"/>
</dbReference>
<sequence length="244" mass="26524">MWPFPRPPVPFEQAVYGSFPFWHRGYDLLGRSPDCRDPWIRAMKETCQRLGERPRGAAPPAGVVSRWLADGTWMVLHPFSPGSDDVGRPDAVAFHAVFLDADSGRRAGYRPMRLAPAFREDFGPGDGVLAPGSITLPRPGAPLVPDDPRADTVAEALLHGRRALVESGGPIDRLAEQVWERLPVRHRHRRSLATWAFADAGLFDLIGLPRLSGIDPSDRRLLLVPAGPEGQAAPGEGAEGDAIG</sequence>